<evidence type="ECO:0000256" key="2">
    <source>
        <dbReference type="ARBA" id="ARBA00008787"/>
    </source>
</evidence>
<comment type="similarity">
    <text evidence="2 6">Belongs to the FliS family.</text>
</comment>
<keyword evidence="7" id="KW-0282">Flagellum</keyword>
<keyword evidence="7" id="KW-0966">Cell projection</keyword>
<evidence type="ECO:0000256" key="4">
    <source>
        <dbReference type="ARBA" id="ARBA00022795"/>
    </source>
</evidence>
<dbReference type="InterPro" id="IPR003713">
    <property type="entry name" value="FliS"/>
</dbReference>
<organism evidence="7 8">
    <name type="scientific">Simiduia curdlanivorans</name>
    <dbReference type="NCBI Taxonomy" id="1492769"/>
    <lineage>
        <taxon>Bacteria</taxon>
        <taxon>Pseudomonadati</taxon>
        <taxon>Pseudomonadota</taxon>
        <taxon>Gammaproteobacteria</taxon>
        <taxon>Cellvibrionales</taxon>
        <taxon>Cellvibrionaceae</taxon>
        <taxon>Simiduia</taxon>
    </lineage>
</organism>
<keyword evidence="8" id="KW-1185">Reference proteome</keyword>
<accession>A0ABV8V7E5</accession>
<dbReference type="CDD" id="cd16098">
    <property type="entry name" value="FliS"/>
    <property type="match status" value="1"/>
</dbReference>
<gene>
    <name evidence="7" type="primary">fliS</name>
    <name evidence="7" type="ORF">ACFOX3_16015</name>
</gene>
<evidence type="ECO:0000256" key="3">
    <source>
        <dbReference type="ARBA" id="ARBA00022490"/>
    </source>
</evidence>
<keyword evidence="7" id="KW-0969">Cilium</keyword>
<dbReference type="InterPro" id="IPR036584">
    <property type="entry name" value="FliS_sf"/>
</dbReference>
<proteinExistence type="inferred from homology"/>
<keyword evidence="5" id="KW-0143">Chaperone</keyword>
<comment type="caution">
    <text evidence="7">The sequence shown here is derived from an EMBL/GenBank/DDBJ whole genome shotgun (WGS) entry which is preliminary data.</text>
</comment>
<dbReference type="Pfam" id="PF02561">
    <property type="entry name" value="FliS"/>
    <property type="match status" value="1"/>
</dbReference>
<dbReference type="RefSeq" id="WP_290263299.1">
    <property type="nucleotide sequence ID" value="NZ_JAUFQG010000004.1"/>
</dbReference>
<dbReference type="PANTHER" id="PTHR34773">
    <property type="entry name" value="FLAGELLAR SECRETION CHAPERONE FLIS"/>
    <property type="match status" value="1"/>
</dbReference>
<dbReference type="EMBL" id="JBHSCX010000021">
    <property type="protein sequence ID" value="MFC4363823.1"/>
    <property type="molecule type" value="Genomic_DNA"/>
</dbReference>
<protein>
    <recommendedName>
        <fullName evidence="6">Flagellar secretion chaperone FliS</fullName>
    </recommendedName>
</protein>
<evidence type="ECO:0000256" key="5">
    <source>
        <dbReference type="ARBA" id="ARBA00023186"/>
    </source>
</evidence>
<dbReference type="PANTHER" id="PTHR34773:SF1">
    <property type="entry name" value="FLAGELLAR SECRETION CHAPERONE FLIS"/>
    <property type="match status" value="1"/>
</dbReference>
<comment type="subcellular location">
    <subcellularLocation>
        <location evidence="1 6">Cytoplasm</location>
        <location evidence="1 6">Cytosol</location>
    </subcellularLocation>
</comment>
<dbReference type="PIRSF" id="PIRSF039090">
    <property type="entry name" value="Flis"/>
    <property type="match status" value="1"/>
</dbReference>
<reference evidence="8" key="1">
    <citation type="journal article" date="2019" name="Int. J. Syst. Evol. Microbiol.">
        <title>The Global Catalogue of Microorganisms (GCM) 10K type strain sequencing project: providing services to taxonomists for standard genome sequencing and annotation.</title>
        <authorList>
            <consortium name="The Broad Institute Genomics Platform"/>
            <consortium name="The Broad Institute Genome Sequencing Center for Infectious Disease"/>
            <person name="Wu L."/>
            <person name="Ma J."/>
        </authorList>
    </citation>
    <scope>NUCLEOTIDE SEQUENCE [LARGE SCALE GENOMIC DNA]</scope>
    <source>
        <strain evidence="8">CECT 8570</strain>
    </source>
</reference>
<dbReference type="SUPFAM" id="SSF101116">
    <property type="entry name" value="Flagellar export chaperone FliS"/>
    <property type="match status" value="1"/>
</dbReference>
<evidence type="ECO:0000256" key="1">
    <source>
        <dbReference type="ARBA" id="ARBA00004514"/>
    </source>
</evidence>
<evidence type="ECO:0000256" key="6">
    <source>
        <dbReference type="PIRNR" id="PIRNR039090"/>
    </source>
</evidence>
<dbReference type="Gene3D" id="1.20.120.340">
    <property type="entry name" value="Flagellar protein FliS"/>
    <property type="match status" value="1"/>
</dbReference>
<evidence type="ECO:0000313" key="7">
    <source>
        <dbReference type="EMBL" id="MFC4363823.1"/>
    </source>
</evidence>
<name>A0ABV8V7E5_9GAMM</name>
<dbReference type="Proteomes" id="UP001595840">
    <property type="component" value="Unassembled WGS sequence"/>
</dbReference>
<evidence type="ECO:0000313" key="8">
    <source>
        <dbReference type="Proteomes" id="UP001595840"/>
    </source>
</evidence>
<keyword evidence="4 6" id="KW-1005">Bacterial flagellum biogenesis</keyword>
<sequence length="129" mass="14183">MFKAKGTELYQRLGLESQVQGASPHQLIALLYNSATAQLEQALLADSQGKDDVRRKHVAKCLGVIGGLSESLNFDVASDLPYNLHNLYLYMQGKLVQNQRQFSKSDCEEILALLETLSDGWGGIASKVN</sequence>
<keyword evidence="3 6" id="KW-0963">Cytoplasm</keyword>